<dbReference type="EMBL" id="JAKEVZ010000008">
    <property type="protein sequence ID" value="MCF1751661.1"/>
    <property type="molecule type" value="Genomic_DNA"/>
</dbReference>
<feature type="chain" id="PRO_5046780069" evidence="1">
    <location>
        <begin position="24"/>
        <end position="484"/>
    </location>
</feature>
<name>A0ABS9BUC8_9BACT</name>
<sequence length="484" mass="54291">MRKTQFILIWFGFAFLIGSQVCAQEKADTLPEKSQYGFSGDEAGEESRPLVIKLSDDGKKYVRFILWGQIWARALQNNPGTLGVDGRPVDWTTDIGIRRARMLAYASVSPRFLIMLHFGINNQTFMNGGVPGGGDSGNAGLLPIDPNVPIIFNDMSSAKKPQMFIHDIWNEFKVTPELYIGAGLHYWNGVSRLSSAGTLNFLTMDAPIFNWGNIELTDQFARQFGFYAKGQIRNWDYRIALNKPFSVGSGGTFDPVRQRPIAFNDQNDNWATQGYIAYQFWEHENNKLPFFVGSYLGDKKVLNVGGGWHHHPQATSSIDQSGLKNRHDIGLLGMDVFLDLPFHTALGIAAITFYGVAYRYDFGPNYIRNIGIMNTGLGRGTTQNGPGNSQPMIGTGNIFYFQNGYMLPKKLMGNFGGLQPFGSLTVSDFEYFDQAAMQYSLGFNYLISDHRAKLSLEYRRRPYFENFLRTGGAGELILQTHIIL</sequence>
<comment type="caution">
    <text evidence="2">The sequence shown here is derived from an EMBL/GenBank/DDBJ whole genome shotgun (WGS) entry which is preliminary data.</text>
</comment>
<keyword evidence="3" id="KW-1185">Reference proteome</keyword>
<dbReference type="RefSeq" id="WP_234861629.1">
    <property type="nucleotide sequence ID" value="NZ_JAKEVZ010000008.1"/>
</dbReference>
<organism evidence="2 3">
    <name type="scientific">Mariniradius sediminis</name>
    <dbReference type="NCBI Taxonomy" id="2909237"/>
    <lineage>
        <taxon>Bacteria</taxon>
        <taxon>Pseudomonadati</taxon>
        <taxon>Bacteroidota</taxon>
        <taxon>Cytophagia</taxon>
        <taxon>Cytophagales</taxon>
        <taxon>Cyclobacteriaceae</taxon>
        <taxon>Mariniradius</taxon>
    </lineage>
</organism>
<dbReference type="Proteomes" id="UP001201449">
    <property type="component" value="Unassembled WGS sequence"/>
</dbReference>
<evidence type="ECO:0000313" key="2">
    <source>
        <dbReference type="EMBL" id="MCF1751661.1"/>
    </source>
</evidence>
<keyword evidence="1" id="KW-0732">Signal</keyword>
<evidence type="ECO:0000256" key="1">
    <source>
        <dbReference type="SAM" id="SignalP"/>
    </source>
</evidence>
<evidence type="ECO:0000313" key="3">
    <source>
        <dbReference type="Proteomes" id="UP001201449"/>
    </source>
</evidence>
<protein>
    <submittedName>
        <fullName evidence="2">Porin</fullName>
    </submittedName>
</protein>
<reference evidence="2 3" key="1">
    <citation type="submission" date="2022-01" db="EMBL/GenBank/DDBJ databases">
        <title>Mariniradius saccharolyticus sp. nov., isolated from sediment of a river.</title>
        <authorList>
            <person name="Liu H."/>
        </authorList>
    </citation>
    <scope>NUCLEOTIDE SEQUENCE [LARGE SCALE GENOMIC DNA]</scope>
    <source>
        <strain evidence="2 3">RY-2</strain>
    </source>
</reference>
<feature type="signal peptide" evidence="1">
    <location>
        <begin position="1"/>
        <end position="23"/>
    </location>
</feature>
<gene>
    <name evidence="2" type="ORF">L0U89_11330</name>
</gene>
<accession>A0ABS9BUC8</accession>
<proteinExistence type="predicted"/>